<gene>
    <name evidence="1" type="ORF">MENTE1834_LOCUS21386</name>
</gene>
<name>A0ACB0Z7R5_MELEN</name>
<dbReference type="Proteomes" id="UP001497535">
    <property type="component" value="Unassembled WGS sequence"/>
</dbReference>
<organism evidence="1 2">
    <name type="scientific">Meloidogyne enterolobii</name>
    <name type="common">Root-knot nematode worm</name>
    <name type="synonym">Meloidogyne mayaguensis</name>
    <dbReference type="NCBI Taxonomy" id="390850"/>
    <lineage>
        <taxon>Eukaryota</taxon>
        <taxon>Metazoa</taxon>
        <taxon>Ecdysozoa</taxon>
        <taxon>Nematoda</taxon>
        <taxon>Chromadorea</taxon>
        <taxon>Rhabditida</taxon>
        <taxon>Tylenchina</taxon>
        <taxon>Tylenchomorpha</taxon>
        <taxon>Tylenchoidea</taxon>
        <taxon>Meloidogynidae</taxon>
        <taxon>Meloidogyninae</taxon>
        <taxon>Meloidogyne</taxon>
    </lineage>
</organism>
<accession>A0ACB0Z7R5</accession>
<reference evidence="1" key="1">
    <citation type="submission" date="2023-11" db="EMBL/GenBank/DDBJ databases">
        <authorList>
            <person name="Poullet M."/>
        </authorList>
    </citation>
    <scope>NUCLEOTIDE SEQUENCE</scope>
    <source>
        <strain evidence="1">E1834</strain>
    </source>
</reference>
<sequence length="49" mass="5810">MPSFLFFNEKKILNFFLDFSNFGTLRKSAGKIFFLTSLDRSLFLVFNFC</sequence>
<protein>
    <submittedName>
        <fullName evidence="1">Uncharacterized protein</fullName>
    </submittedName>
</protein>
<comment type="caution">
    <text evidence="1">The sequence shown here is derived from an EMBL/GenBank/DDBJ whole genome shotgun (WGS) entry which is preliminary data.</text>
</comment>
<keyword evidence="2" id="KW-1185">Reference proteome</keyword>
<evidence type="ECO:0000313" key="2">
    <source>
        <dbReference type="Proteomes" id="UP001497535"/>
    </source>
</evidence>
<dbReference type="EMBL" id="CAVMJV010000026">
    <property type="protein sequence ID" value="CAK5074624.1"/>
    <property type="molecule type" value="Genomic_DNA"/>
</dbReference>
<evidence type="ECO:0000313" key="1">
    <source>
        <dbReference type="EMBL" id="CAK5074624.1"/>
    </source>
</evidence>
<proteinExistence type="predicted"/>